<dbReference type="InterPro" id="IPR057170">
    <property type="entry name" value="DUF7848"/>
</dbReference>
<dbReference type="EMBL" id="CP108313">
    <property type="protein sequence ID" value="WTW68841.1"/>
    <property type="molecule type" value="Genomic_DNA"/>
</dbReference>
<sequence length="85" mass="9350">MSPRSVMRFVEWTIGAPRGELPQTVIMVRCLEPDCTATSEPSPSHIDPDHWALKHAGRMGHTDYEEVARSRLVAAPKSPQQGVAA</sequence>
<proteinExistence type="predicted"/>
<name>A0AAU2VMQ5_9ACTN</name>
<feature type="domain" description="DUF7848" evidence="1">
    <location>
        <begin position="1"/>
        <end position="77"/>
    </location>
</feature>
<accession>A0AAU2VMQ5</accession>
<gene>
    <name evidence="2" type="ORF">OG398_11480</name>
</gene>
<reference evidence="2" key="1">
    <citation type="submission" date="2022-10" db="EMBL/GenBank/DDBJ databases">
        <title>The complete genomes of actinobacterial strains from the NBC collection.</title>
        <authorList>
            <person name="Joergensen T.S."/>
            <person name="Alvarez Arevalo M."/>
            <person name="Sterndorff E.B."/>
            <person name="Faurdal D."/>
            <person name="Vuksanovic O."/>
            <person name="Mourched A.-S."/>
            <person name="Charusanti P."/>
            <person name="Shaw S."/>
            <person name="Blin K."/>
            <person name="Weber T."/>
        </authorList>
    </citation>
    <scope>NUCLEOTIDE SEQUENCE</scope>
    <source>
        <strain evidence="2">NBC_00008</strain>
    </source>
</reference>
<organism evidence="2">
    <name type="scientific">Streptomyces sp. NBC_00008</name>
    <dbReference type="NCBI Taxonomy" id="2903610"/>
    <lineage>
        <taxon>Bacteria</taxon>
        <taxon>Bacillati</taxon>
        <taxon>Actinomycetota</taxon>
        <taxon>Actinomycetes</taxon>
        <taxon>Kitasatosporales</taxon>
        <taxon>Streptomycetaceae</taxon>
        <taxon>Streptomyces</taxon>
    </lineage>
</organism>
<dbReference type="AlphaFoldDB" id="A0AAU2VMQ5"/>
<protein>
    <recommendedName>
        <fullName evidence="1">DUF7848 domain-containing protein</fullName>
    </recommendedName>
</protein>
<evidence type="ECO:0000259" key="1">
    <source>
        <dbReference type="Pfam" id="PF25232"/>
    </source>
</evidence>
<dbReference type="Pfam" id="PF25232">
    <property type="entry name" value="DUF7848"/>
    <property type="match status" value="1"/>
</dbReference>
<evidence type="ECO:0000313" key="2">
    <source>
        <dbReference type="EMBL" id="WTW68841.1"/>
    </source>
</evidence>